<gene>
    <name evidence="2" type="ORF">C6V83_10610</name>
</gene>
<evidence type="ECO:0000313" key="2">
    <source>
        <dbReference type="EMBL" id="AVM00655.1"/>
    </source>
</evidence>
<organism evidence="2 3">
    <name type="scientific">Gordonia iterans</name>
    <dbReference type="NCBI Taxonomy" id="1004901"/>
    <lineage>
        <taxon>Bacteria</taxon>
        <taxon>Bacillati</taxon>
        <taxon>Actinomycetota</taxon>
        <taxon>Actinomycetes</taxon>
        <taxon>Mycobacteriales</taxon>
        <taxon>Gordoniaceae</taxon>
        <taxon>Gordonia</taxon>
    </lineage>
</organism>
<reference evidence="2 3" key="1">
    <citation type="submission" date="2018-03" db="EMBL/GenBank/DDBJ databases">
        <title>Characteristics and genome of n-alkane degrading marine bacteria Gordonia iterans isolated from crude oil contaminated in Tae-an, South Korea.</title>
        <authorList>
            <person name="Lee S.-S."/>
            <person name="Kim H."/>
        </authorList>
    </citation>
    <scope>NUCLEOTIDE SEQUENCE [LARGE SCALE GENOMIC DNA]</scope>
    <source>
        <strain evidence="2 3">Co17</strain>
    </source>
</reference>
<dbReference type="EMBL" id="CP027433">
    <property type="protein sequence ID" value="AVM00655.1"/>
    <property type="molecule type" value="Genomic_DNA"/>
</dbReference>
<protein>
    <submittedName>
        <fullName evidence="2">Uncharacterized protein</fullName>
    </submittedName>
</protein>
<evidence type="ECO:0000313" key="3">
    <source>
        <dbReference type="Proteomes" id="UP000239814"/>
    </source>
</evidence>
<dbReference type="KEGG" id="git:C6V83_10610"/>
<keyword evidence="1" id="KW-1133">Transmembrane helix</keyword>
<dbReference type="AlphaFoldDB" id="A0A2S0KG51"/>
<proteinExistence type="predicted"/>
<sequence length="361" mass="38795">MTAVPSYLSLESPQVEITVTDDDLRRMARQASTAVVLRTGLVLIVLVAICVAATALALNLSIRVAFGIVPASAIVLFVLLKLRCDRSLYWMMNSGRAAASYRLAVSYGPDHLDYADVDRSVARLLYSTVTAVSVRDDVVVIYRGRTAGLIPRALIDDTTLARLRDRGRSAQVPGPHPQRLSRPEITVPNPDVEAVYPAADLPSLSAAASRSLAWRVTSGPIAVVVVSSVIGIVAALVVEPLLVILVAIFLPLATAALVLLWFAVKSSWAQNILILLTGGAPGPFYRYTCVTGPDHLDLGIDDRHVSRLYFGGSDAVKLRVFDRVVLVYRGGLVLFAVPRELFDDGALSAMEAAGVKVTRAR</sequence>
<keyword evidence="1" id="KW-0472">Membrane</keyword>
<dbReference type="RefSeq" id="WP_105942371.1">
    <property type="nucleotide sequence ID" value="NZ_CP027433.1"/>
</dbReference>
<keyword evidence="3" id="KW-1185">Reference proteome</keyword>
<accession>A0A2S0KG51</accession>
<feature type="transmembrane region" description="Helical" evidence="1">
    <location>
        <begin position="242"/>
        <end position="264"/>
    </location>
</feature>
<feature type="transmembrane region" description="Helical" evidence="1">
    <location>
        <begin position="35"/>
        <end position="58"/>
    </location>
</feature>
<feature type="transmembrane region" description="Helical" evidence="1">
    <location>
        <begin position="64"/>
        <end position="82"/>
    </location>
</feature>
<keyword evidence="1" id="KW-0812">Transmembrane</keyword>
<dbReference type="Proteomes" id="UP000239814">
    <property type="component" value="Chromosome"/>
</dbReference>
<feature type="transmembrane region" description="Helical" evidence="1">
    <location>
        <begin position="212"/>
        <end position="236"/>
    </location>
</feature>
<evidence type="ECO:0000256" key="1">
    <source>
        <dbReference type="SAM" id="Phobius"/>
    </source>
</evidence>
<name>A0A2S0KG51_9ACTN</name>